<feature type="compositionally biased region" description="Basic and acidic residues" evidence="22">
    <location>
        <begin position="1081"/>
        <end position="1110"/>
    </location>
</feature>
<evidence type="ECO:0000256" key="16">
    <source>
        <dbReference type="ARBA" id="ARBA00022860"/>
    </source>
</evidence>
<evidence type="ECO:0000256" key="14">
    <source>
        <dbReference type="ARBA" id="ARBA00022840"/>
    </source>
</evidence>
<feature type="compositionally biased region" description="Basic and acidic residues" evidence="22">
    <location>
        <begin position="780"/>
        <end position="793"/>
    </location>
</feature>
<feature type="compositionally biased region" description="Polar residues" evidence="22">
    <location>
        <begin position="901"/>
        <end position="915"/>
    </location>
</feature>
<evidence type="ECO:0000256" key="15">
    <source>
        <dbReference type="ARBA" id="ARBA00022842"/>
    </source>
</evidence>
<dbReference type="GO" id="GO:0046872">
    <property type="term" value="F:metal ion binding"/>
    <property type="evidence" value="ECO:0007669"/>
    <property type="project" value="UniProtKB-KW"/>
</dbReference>
<dbReference type="InterPro" id="IPR007110">
    <property type="entry name" value="Ig-like_dom"/>
</dbReference>
<keyword evidence="17" id="KW-1015">Disulfide bond</keyword>
<feature type="compositionally biased region" description="Basic and acidic residues" evidence="22">
    <location>
        <begin position="935"/>
        <end position="961"/>
    </location>
</feature>
<dbReference type="SUPFAM" id="SSF48726">
    <property type="entry name" value="Immunoglobulin"/>
    <property type="match status" value="18"/>
</dbReference>
<dbReference type="GO" id="GO:0005516">
    <property type="term" value="F:calmodulin binding"/>
    <property type="evidence" value="ECO:0007669"/>
    <property type="project" value="UniProtKB-KW"/>
</dbReference>
<keyword evidence="14" id="KW-0067">ATP-binding</keyword>
<feature type="compositionally biased region" description="Acidic residues" evidence="22">
    <location>
        <begin position="1298"/>
        <end position="1334"/>
    </location>
</feature>
<dbReference type="Gene3D" id="2.60.40.10">
    <property type="entry name" value="Immunoglobulins"/>
    <property type="match status" value="18"/>
</dbReference>
<dbReference type="InterPro" id="IPR052385">
    <property type="entry name" value="Obscurin/Obscurin-like_Reg"/>
</dbReference>
<keyword evidence="13" id="KW-0418">Kinase</keyword>
<evidence type="ECO:0000256" key="2">
    <source>
        <dbReference type="ARBA" id="ARBA00004123"/>
    </source>
</evidence>
<keyword evidence="18" id="KW-0539">Nucleus</keyword>
<feature type="domain" description="Ig-like" evidence="23">
    <location>
        <begin position="1977"/>
        <end position="2060"/>
    </location>
</feature>
<evidence type="ECO:0000256" key="3">
    <source>
        <dbReference type="ARBA" id="ARBA00004496"/>
    </source>
</evidence>
<feature type="compositionally biased region" description="Polar residues" evidence="22">
    <location>
        <begin position="525"/>
        <end position="539"/>
    </location>
</feature>
<dbReference type="FunFam" id="2.60.40.10:FF:000214">
    <property type="entry name" value="titin isoform X1"/>
    <property type="match status" value="3"/>
</dbReference>
<dbReference type="CDD" id="cd00096">
    <property type="entry name" value="Ig"/>
    <property type="match status" value="3"/>
</dbReference>
<keyword evidence="11" id="KW-0677">Repeat</keyword>
<evidence type="ECO:0000259" key="23">
    <source>
        <dbReference type="PROSITE" id="PS50835"/>
    </source>
</evidence>
<dbReference type="PANTHER" id="PTHR35971:SF5">
    <property type="entry name" value="OBSCURIN LIKE CYTOSKELETAL ADAPTOR 1"/>
    <property type="match status" value="1"/>
</dbReference>
<evidence type="ECO:0000313" key="25">
    <source>
        <dbReference type="Proteomes" id="UP001331515"/>
    </source>
</evidence>
<keyword evidence="9" id="KW-0808">Transferase</keyword>
<dbReference type="InterPro" id="IPR013098">
    <property type="entry name" value="Ig_I-set"/>
</dbReference>
<dbReference type="InterPro" id="IPR003599">
    <property type="entry name" value="Ig_sub"/>
</dbReference>
<feature type="compositionally biased region" description="Basic and acidic residues" evidence="22">
    <location>
        <begin position="76"/>
        <end position="93"/>
    </location>
</feature>
<evidence type="ECO:0000256" key="12">
    <source>
        <dbReference type="ARBA" id="ARBA00022741"/>
    </source>
</evidence>
<feature type="region of interest" description="Disordered" evidence="22">
    <location>
        <begin position="37"/>
        <end position="148"/>
    </location>
</feature>
<dbReference type="SMART" id="SM00409">
    <property type="entry name" value="IG"/>
    <property type="match status" value="18"/>
</dbReference>
<accession>A0AAN8HLV4</accession>
<feature type="compositionally biased region" description="Basic and acidic residues" evidence="22">
    <location>
        <begin position="1205"/>
        <end position="1255"/>
    </location>
</feature>
<dbReference type="Pfam" id="PF07679">
    <property type="entry name" value="I-set"/>
    <property type="match status" value="16"/>
</dbReference>
<gene>
    <name evidence="24" type="ORF">CgunFtcFv8_024099</name>
</gene>
<feature type="region of interest" description="Disordered" evidence="22">
    <location>
        <begin position="515"/>
        <end position="742"/>
    </location>
</feature>
<evidence type="ECO:0000256" key="11">
    <source>
        <dbReference type="ARBA" id="ARBA00022737"/>
    </source>
</evidence>
<feature type="compositionally biased region" description="Polar residues" evidence="22">
    <location>
        <begin position="426"/>
        <end position="435"/>
    </location>
</feature>
<keyword evidence="10" id="KW-0479">Metal-binding</keyword>
<feature type="domain" description="Ig-like" evidence="23">
    <location>
        <begin position="2778"/>
        <end position="2862"/>
    </location>
</feature>
<feature type="region of interest" description="Disordered" evidence="22">
    <location>
        <begin position="229"/>
        <end position="447"/>
    </location>
</feature>
<dbReference type="FunFam" id="2.60.40.10:FF:000050">
    <property type="entry name" value="Titin isoform B"/>
    <property type="match status" value="7"/>
</dbReference>
<comment type="subcellular location">
    <subcellularLocation>
        <location evidence="3">Cytoplasm</location>
    </subcellularLocation>
    <subcellularLocation>
        <location evidence="2">Nucleus</location>
    </subcellularLocation>
</comment>
<evidence type="ECO:0000256" key="17">
    <source>
        <dbReference type="ARBA" id="ARBA00023157"/>
    </source>
</evidence>
<dbReference type="FunFam" id="2.60.40.10:FF:000148">
    <property type="entry name" value="titin isoform X1"/>
    <property type="match status" value="4"/>
</dbReference>
<feature type="domain" description="Ig-like" evidence="23">
    <location>
        <begin position="1430"/>
        <end position="1516"/>
    </location>
</feature>
<dbReference type="GO" id="GO:0005634">
    <property type="term" value="C:nucleus"/>
    <property type="evidence" value="ECO:0007669"/>
    <property type="project" value="UniProtKB-SubCell"/>
</dbReference>
<feature type="domain" description="Ig-like" evidence="23">
    <location>
        <begin position="1539"/>
        <end position="1611"/>
    </location>
</feature>
<dbReference type="EC" id="2.7.11.1" evidence="5"/>
<feature type="region of interest" description="Disordered" evidence="22">
    <location>
        <begin position="173"/>
        <end position="215"/>
    </location>
</feature>
<dbReference type="InterPro" id="IPR036179">
    <property type="entry name" value="Ig-like_dom_sf"/>
</dbReference>
<dbReference type="GO" id="GO:0005524">
    <property type="term" value="F:ATP binding"/>
    <property type="evidence" value="ECO:0007669"/>
    <property type="project" value="UniProtKB-KW"/>
</dbReference>
<feature type="compositionally biased region" description="Low complexity" evidence="22">
    <location>
        <begin position="332"/>
        <end position="345"/>
    </location>
</feature>
<comment type="catalytic activity">
    <reaction evidence="21">
        <text>L-seryl-[protein] + ATP = O-phospho-L-seryl-[protein] + ADP + H(+)</text>
        <dbReference type="Rhea" id="RHEA:17989"/>
        <dbReference type="Rhea" id="RHEA-COMP:9863"/>
        <dbReference type="Rhea" id="RHEA-COMP:11604"/>
        <dbReference type="ChEBI" id="CHEBI:15378"/>
        <dbReference type="ChEBI" id="CHEBI:29999"/>
        <dbReference type="ChEBI" id="CHEBI:30616"/>
        <dbReference type="ChEBI" id="CHEBI:83421"/>
        <dbReference type="ChEBI" id="CHEBI:456216"/>
        <dbReference type="EC" id="2.7.11.1"/>
    </reaction>
</comment>
<feature type="domain" description="Ig-like" evidence="23">
    <location>
        <begin position="2324"/>
        <end position="2416"/>
    </location>
</feature>
<dbReference type="EMBL" id="JAURVH010001523">
    <property type="protein sequence ID" value="KAK5920272.1"/>
    <property type="molecule type" value="Genomic_DNA"/>
</dbReference>
<keyword evidence="12" id="KW-0547">Nucleotide-binding</keyword>
<feature type="domain" description="Ig-like" evidence="23">
    <location>
        <begin position="2954"/>
        <end position="3046"/>
    </location>
</feature>
<evidence type="ECO:0000256" key="22">
    <source>
        <dbReference type="SAM" id="MobiDB-lite"/>
    </source>
</evidence>
<comment type="similarity">
    <text evidence="4">Belongs to the protein kinase superfamily. CAMK Ser/Thr protein kinase family.</text>
</comment>
<name>A0AAN8HLV4_CHAGU</name>
<feature type="compositionally biased region" description="Basic and acidic residues" evidence="22">
    <location>
        <begin position="594"/>
        <end position="615"/>
    </location>
</feature>
<dbReference type="PROSITE" id="PS50835">
    <property type="entry name" value="IG_LIKE"/>
    <property type="match status" value="9"/>
</dbReference>
<feature type="region of interest" description="Disordered" evidence="22">
    <location>
        <begin position="777"/>
        <end position="822"/>
    </location>
</feature>
<reference evidence="24 25" key="1">
    <citation type="journal article" date="2023" name="Mol. Biol. Evol.">
        <title>Genomics of Secondarily Temperate Adaptation in the Only Non-Antarctic Icefish.</title>
        <authorList>
            <person name="Rivera-Colon A.G."/>
            <person name="Rayamajhi N."/>
            <person name="Minhas B.F."/>
            <person name="Madrigal G."/>
            <person name="Bilyk K.T."/>
            <person name="Yoon V."/>
            <person name="Hune M."/>
            <person name="Gregory S."/>
            <person name="Cheng C.H.C."/>
            <person name="Catchen J.M."/>
        </authorList>
    </citation>
    <scope>NUCLEOTIDE SEQUENCE [LARGE SCALE GENOMIC DNA]</scope>
    <source>
        <tissue evidence="24">White muscle</tissue>
    </source>
</reference>
<evidence type="ECO:0000256" key="7">
    <source>
        <dbReference type="ARBA" id="ARBA00022527"/>
    </source>
</evidence>
<keyword evidence="25" id="KW-1185">Reference proteome</keyword>
<sequence length="3050" mass="341852">MRDLKETTDELEDSRKSSLRTLQVERISLTEEVRTYEMAVEVRESVVDKREIRRQNRDEVSSGHNRGQQVEEPEDEVGKPEDQVLNQTEERSSRSVPPTLKKTEHSPSGRENTTPPEVTRPTKQGVIPPDTGSTSQKELPSYKNTQQTPLVEADVVVVAVHYEDIEELQMEDLVKPKTSSPSKEVTAPKQPKEVAIPLEHDTPLVPTQTTASPPNKEVMITREMEEMCAGLEDAVPLEKPTPVSADASFEEELNPATGSRPARPPQKKEPPVPEEEALVFKTAASLAHTVFSPEVDSAQEVGSSPREGDEKAKKSKEQTLQTASPPEDRKPAAASAPAQKRAPPAVSRPEEKEASAPKAAPRAVSPPEEKKASAPKTPAAQVSPAAKTPSPPGVRASPPEDKGPVSAPGPTTVTALKQKGKIPVQETKTPESPTLKSRVLRGPKEKEPEVVKLKKVLVKPPEPEKQVVTHRAEVTKLQDVELVVHGLHERDDREIITLGRTERVFTAEEQTAQLGQFEEAERVTVKTTEQVGWTRTPTSQKEEEPEDPKVEKKKITKLPKADEKKDGTKLKPFEESGKPGEEPHRIQLKKVPTKPKEPEKEVVTQKCEVTRHYDSELSVQKLRHREDRELLTAVRPERVFTAAEDSPDSGHMEEPEERETEDEKSRWTRTPKAPEEEEPEPDVSKKKIKKLPKKDEEQEAVTLKPFEKPKKPEAPEAAKRTEGAEAKTDTERTPYQRVETPQIDHPAAAIKHSEDQPAHWSPDVPADVGKDQVMLKPFTKPKEKPEKASEALKQKGKIPVQETKTPESPTLKSRVLRGPKEKEPEVVKLKKVLVKPPEPEKQVVTHRAEVTKLQDVELVVHGLHERDDREIITLGRTERVFTAEEQTAQLGQFEEAERVTVKTTEQVGWTRTPTSQKEEEPEDPKVEKKKITKLPKADEKKDGTKLKPFEESGKPGEEPHRIQLKKVPTKPKEPEKEVVTQKCEVTRHYDSELSVQKLRHREDRELLTAVRPERVFTAAEDSPDSGHMEEPEERETEDEKSRWTRTPKAPEEEEPEPDVSKKKIKKLPKKDEEQEAVTLKPFEKPKKPEAPEAAKRTEGAEAKTDTERTPYQRVETPQIDHPAAAMKHSEDQPAHWSPDVPADVGKDQVMLKPFTKPKEKPEKKKPVDTKVPRLAGSEEAADRKASPPGKKATPQKQADILKTAVELKKTHSPRAGKDKVDEEKAAKPVEQLKKAELRKTPSPRVEKTMSPKDSVEAVTLKKTPRKTPPEEAPGRGRIPLGKEVSPGAVQMQKVPTQPEEEVFEEEAEGKEGEEEDEAWGWELVPPEDWEGEAVDGERQTPGMPGARRDGKPPEEAPKGRGRGLGAAQQSDCTLHTLYPNPVLCYFHVLPTGGSVSSSLPSVKSDMSKPEEEARPPPEDPFGGFKLKAVPLKFVKKIKDILLLEAESIGSAAVFECEVSPSTAITTWMKDGTNLREGPKHKFTADGKDRKLNIIDVQLSDTGDYTCVAKNAGKEITCTAKLVVEELPVKWVKDLDPETSCIKSQPMYLTCELNKEREVVWKRNGALLKKKAGKVAINIIGMQHAITIQNAMEEDSGSYTCEVEGQEDVKTTGIVKVIEVIKDWLVKPLRDQHVKPKAKATFKCELFKDTPNWKWFKGDTELVPSDKIQIDKDGKNVTLTVDNCQADDVSDYIIAVEDRRYSAKLTLGEREAEVLKPLASQEVVEKEEANFDTEISEQDVVGEWKLRGQVLMRSPTCDIKSEGKKRFMTLKQVQLDQAGEVSYQALNAVTTAMLTVTEIEMGFVEPLKDVSVPEKKQAKFECTVTKEVSKVLWFRGADIVTPSPKYEIMDDGRKHMLIINSCEFDDEAQYTVEVLGQRCSALLAVEGMRLKLVQQLKDRTAKEGQTVRFELELSHDNVPVVWYRNEVKLHVSRTVLTHVEGKRHILEMRTLCLDDTCQIKAEAKGVHSTAKLTVIEGDAVFVVKLQDYTATEKDEVSLDCELSKDVPVMWFHEETEVIASKTLLMKSEGTRRSLVLRKVEQSDKGKYVCDCGTDKTTASINIEARDIKVVRPIYGVELFDGETARFEVEISEDDVRGQWKLNGDVLTPSSDVDIIEEGGKHTLILYNCKVAMTGEVAYSAANAKCAANLKVKELPMNFLTPLSDVNVYEKDEARFELELSRAAKSFRWLKGTQELQKDEKYQMIQEGNMYVLQIRSVAYEDEAKYMFEAEDKRTSGKLVIQGIRLEFAKPIKDVTVKERETAEFSVELSHDKVPVVWYKNDVRLHPSKVVHMSDHGKVHTLAFKEVTIDDTSMIKVEAMDKSVTAMLTVIEGDLYFTTKLQNYTAVEKDEVKLICELSKTTADVKWFKDGKEITPSKNIAVSTDGKKRILMVRKAEKANIGEYSCDCGSDKTAANLNIEERDIKVTRPLYSVEVTETETAKFETEISEEDVHGNWKLKGEALHQSADVEMKEEGTKHLLILYNVKMDMAGGVDFSAANAKSNAQLRVKARSIGLLRPLKDVTVTAGETATFESELSYEGIAVDWFLCGKKMEASERVKTRVAGKVHTLTLRDVMQSEAGEVKMTSKDFQTAAQLIVRQPAVEFSRPLEDQSVEEEAAARLECEVSREEAEVRWFREGQEVRKTKKYDVISEGRKRALVILDCTPDDAKMYTCDAGDFKTSCFLEVMPPHVEFVKPLQDVEAKEKESARFECEVSRESAKVRWFKDGSEIRKGKKYEIVSKGVSRILVVHKSAFDDEAEYECDARTAKSCGMLTVIEEAARFTKNLSNVQGTETDSVKLICEVSKPSAEVRWFRGDEELPEGGRYEHIVDGKRRILIIQDLRMEDGGEYSCRLSATVTTSAKLSLSELAAEFIARPQNQEAVEGEKAEFSCSVSKDSYEVKWFRGEKEAKEGEKFSIVSEGKRRALIVKSCAVKDEGAYVAHIGGVKASAELTVIEKLRVITPIKDTQVKEGGEIVFNCETNTEGAKAKWLKNEETIFESSKYMMAQRDNVFSLRIREASKKDEAVYTISLTNQRAEQAKCSARAAVAGKQS</sequence>
<keyword evidence="6" id="KW-0963">Cytoplasm</keyword>
<evidence type="ECO:0000256" key="4">
    <source>
        <dbReference type="ARBA" id="ARBA00006692"/>
    </source>
</evidence>
<evidence type="ECO:0000256" key="19">
    <source>
        <dbReference type="ARBA" id="ARBA00023319"/>
    </source>
</evidence>
<feature type="compositionally biased region" description="Basic and acidic residues" evidence="22">
    <location>
        <begin position="559"/>
        <end position="585"/>
    </location>
</feature>
<feature type="compositionally biased region" description="Low complexity" evidence="22">
    <location>
        <begin position="356"/>
        <end position="366"/>
    </location>
</feature>
<organism evidence="24 25">
    <name type="scientific">Champsocephalus gunnari</name>
    <name type="common">Mackerel icefish</name>
    <dbReference type="NCBI Taxonomy" id="52237"/>
    <lineage>
        <taxon>Eukaryota</taxon>
        <taxon>Metazoa</taxon>
        <taxon>Chordata</taxon>
        <taxon>Craniata</taxon>
        <taxon>Vertebrata</taxon>
        <taxon>Euteleostomi</taxon>
        <taxon>Actinopterygii</taxon>
        <taxon>Neopterygii</taxon>
        <taxon>Teleostei</taxon>
        <taxon>Neoteleostei</taxon>
        <taxon>Acanthomorphata</taxon>
        <taxon>Eupercaria</taxon>
        <taxon>Perciformes</taxon>
        <taxon>Notothenioidei</taxon>
        <taxon>Channichthyidae</taxon>
        <taxon>Champsocephalus</taxon>
    </lineage>
</organism>
<dbReference type="FunFam" id="2.60.40.10:FF:001350">
    <property type="entry name" value="titin isoform X1"/>
    <property type="match status" value="1"/>
</dbReference>
<evidence type="ECO:0000256" key="9">
    <source>
        <dbReference type="ARBA" id="ARBA00022679"/>
    </source>
</evidence>
<feature type="domain" description="Ig-like" evidence="23">
    <location>
        <begin position="2868"/>
        <end position="2951"/>
    </location>
</feature>
<dbReference type="GO" id="GO:0005737">
    <property type="term" value="C:cytoplasm"/>
    <property type="evidence" value="ECO:0007669"/>
    <property type="project" value="UniProtKB-SubCell"/>
</dbReference>
<dbReference type="Proteomes" id="UP001331515">
    <property type="component" value="Unassembled WGS sequence"/>
</dbReference>
<comment type="cofactor">
    <cofactor evidence="1">
        <name>Mg(2+)</name>
        <dbReference type="ChEBI" id="CHEBI:18420"/>
    </cofactor>
</comment>
<dbReference type="GO" id="GO:0004674">
    <property type="term" value="F:protein serine/threonine kinase activity"/>
    <property type="evidence" value="ECO:0007669"/>
    <property type="project" value="UniProtKB-KW"/>
</dbReference>
<evidence type="ECO:0000256" key="13">
    <source>
        <dbReference type="ARBA" id="ARBA00022777"/>
    </source>
</evidence>
<evidence type="ECO:0000256" key="21">
    <source>
        <dbReference type="ARBA" id="ARBA00048679"/>
    </source>
</evidence>
<keyword evidence="16" id="KW-0112">Calmodulin-binding</keyword>
<evidence type="ECO:0000256" key="6">
    <source>
        <dbReference type="ARBA" id="ARBA00022490"/>
    </source>
</evidence>
<evidence type="ECO:0000256" key="20">
    <source>
        <dbReference type="ARBA" id="ARBA00047899"/>
    </source>
</evidence>
<keyword evidence="15" id="KW-0460">Magnesium</keyword>
<feature type="domain" description="Ig-like" evidence="23">
    <location>
        <begin position="2598"/>
        <end position="2673"/>
    </location>
</feature>
<feature type="compositionally biased region" description="Basic and acidic residues" evidence="22">
    <location>
        <begin position="624"/>
        <end position="638"/>
    </location>
</feature>
<evidence type="ECO:0000256" key="1">
    <source>
        <dbReference type="ARBA" id="ARBA00001946"/>
    </source>
</evidence>
<evidence type="ECO:0000256" key="10">
    <source>
        <dbReference type="ARBA" id="ARBA00022723"/>
    </source>
</evidence>
<feature type="compositionally biased region" description="Basic and acidic residues" evidence="22">
    <location>
        <begin position="1346"/>
        <end position="1358"/>
    </location>
</feature>
<feature type="compositionally biased region" description="Basic and acidic residues" evidence="22">
    <location>
        <begin position="970"/>
        <end position="991"/>
    </location>
</feature>
<feature type="compositionally biased region" description="Basic and acidic residues" evidence="22">
    <location>
        <begin position="705"/>
        <end position="734"/>
    </location>
</feature>
<feature type="compositionally biased region" description="Basic and acidic residues" evidence="22">
    <location>
        <begin position="37"/>
        <end position="61"/>
    </location>
</feature>
<feature type="compositionally biased region" description="Basic and acidic residues" evidence="22">
    <location>
        <begin position="1156"/>
        <end position="1171"/>
    </location>
</feature>
<evidence type="ECO:0000256" key="8">
    <source>
        <dbReference type="ARBA" id="ARBA00022553"/>
    </source>
</evidence>
<keyword evidence="19" id="KW-0393">Immunoglobulin domain</keyword>
<dbReference type="SMART" id="SM00408">
    <property type="entry name" value="IGc2"/>
    <property type="match status" value="9"/>
</dbReference>
<comment type="catalytic activity">
    <reaction evidence="20">
        <text>L-threonyl-[protein] + ATP = O-phospho-L-threonyl-[protein] + ADP + H(+)</text>
        <dbReference type="Rhea" id="RHEA:46608"/>
        <dbReference type="Rhea" id="RHEA-COMP:11060"/>
        <dbReference type="Rhea" id="RHEA-COMP:11605"/>
        <dbReference type="ChEBI" id="CHEBI:15378"/>
        <dbReference type="ChEBI" id="CHEBI:30013"/>
        <dbReference type="ChEBI" id="CHEBI:30616"/>
        <dbReference type="ChEBI" id="CHEBI:61977"/>
        <dbReference type="ChEBI" id="CHEBI:456216"/>
        <dbReference type="EC" id="2.7.11.1"/>
    </reaction>
</comment>
<keyword evidence="8" id="KW-0597">Phosphoprotein</keyword>
<feature type="compositionally biased region" description="Polar residues" evidence="22">
    <location>
        <begin position="131"/>
        <end position="148"/>
    </location>
</feature>
<feature type="region of interest" description="Disordered" evidence="22">
    <location>
        <begin position="1395"/>
        <end position="1421"/>
    </location>
</feature>
<feature type="region of interest" description="Disordered" evidence="22">
    <location>
        <begin position="899"/>
        <end position="1367"/>
    </location>
</feature>
<comment type="caution">
    <text evidence="24">The sequence shown here is derived from an EMBL/GenBank/DDBJ whole genome shotgun (WGS) entry which is preliminary data.</text>
</comment>
<proteinExistence type="inferred from homology"/>
<evidence type="ECO:0000256" key="18">
    <source>
        <dbReference type="ARBA" id="ARBA00023242"/>
    </source>
</evidence>
<dbReference type="InterPro" id="IPR003598">
    <property type="entry name" value="Ig_sub2"/>
</dbReference>
<evidence type="ECO:0000256" key="5">
    <source>
        <dbReference type="ARBA" id="ARBA00012513"/>
    </source>
</evidence>
<feature type="compositionally biased region" description="Low complexity" evidence="22">
    <location>
        <begin position="1395"/>
        <end position="1404"/>
    </location>
</feature>
<dbReference type="PANTHER" id="PTHR35971">
    <property type="entry name" value="SI:DKEY-31G6.6"/>
    <property type="match status" value="1"/>
</dbReference>
<feature type="compositionally biased region" description="Basic and acidic residues" evidence="22">
    <location>
        <begin position="1405"/>
        <end position="1417"/>
    </location>
</feature>
<protein>
    <recommendedName>
        <fullName evidence="5">non-specific serine/threonine protein kinase</fullName>
        <ecNumber evidence="5">2.7.11.1</ecNumber>
    </recommendedName>
</protein>
<feature type="compositionally biased region" description="Basic and acidic residues" evidence="22">
    <location>
        <begin position="1000"/>
        <end position="1014"/>
    </location>
</feature>
<feature type="compositionally biased region" description="Basic and acidic residues" evidence="22">
    <location>
        <begin position="306"/>
        <end position="317"/>
    </location>
</feature>
<keyword evidence="7" id="KW-0723">Serine/threonine-protein kinase</keyword>
<feature type="domain" description="Ig-like" evidence="23">
    <location>
        <begin position="2687"/>
        <end position="2772"/>
    </location>
</feature>
<feature type="compositionally biased region" description="Polar residues" evidence="22">
    <location>
        <begin position="802"/>
        <end position="811"/>
    </location>
</feature>
<dbReference type="InterPro" id="IPR013783">
    <property type="entry name" value="Ig-like_fold"/>
</dbReference>
<evidence type="ECO:0000313" key="24">
    <source>
        <dbReference type="EMBL" id="KAK5920272.1"/>
    </source>
</evidence>